<dbReference type="InterPro" id="IPR052710">
    <property type="entry name" value="CAAX_protease"/>
</dbReference>
<feature type="transmembrane region" description="Helical" evidence="2">
    <location>
        <begin position="165"/>
        <end position="184"/>
    </location>
</feature>
<feature type="transmembrane region" description="Helical" evidence="2">
    <location>
        <begin position="402"/>
        <end position="421"/>
    </location>
</feature>
<feature type="transmembrane region" description="Helical" evidence="2">
    <location>
        <begin position="290"/>
        <end position="311"/>
    </location>
</feature>
<feature type="transmembrane region" description="Helical" evidence="2">
    <location>
        <begin position="220"/>
        <end position="239"/>
    </location>
</feature>
<dbReference type="Proteomes" id="UP001596289">
    <property type="component" value="Unassembled WGS sequence"/>
</dbReference>
<feature type="domain" description="CAAX prenyl protease 2/Lysostaphin resistance protein A-like" evidence="3">
    <location>
        <begin position="373"/>
        <end position="463"/>
    </location>
</feature>
<organism evidence="4 5">
    <name type="scientific">Loigolactobacillus jiayinensis</name>
    <dbReference type="NCBI Taxonomy" id="2486016"/>
    <lineage>
        <taxon>Bacteria</taxon>
        <taxon>Bacillati</taxon>
        <taxon>Bacillota</taxon>
        <taxon>Bacilli</taxon>
        <taxon>Lactobacillales</taxon>
        <taxon>Lactobacillaceae</taxon>
        <taxon>Loigolactobacillus</taxon>
    </lineage>
</organism>
<evidence type="ECO:0000259" key="3">
    <source>
        <dbReference type="Pfam" id="PF02517"/>
    </source>
</evidence>
<feature type="transmembrane region" description="Helical" evidence="2">
    <location>
        <begin position="74"/>
        <end position="91"/>
    </location>
</feature>
<feature type="transmembrane region" description="Helical" evidence="2">
    <location>
        <begin position="196"/>
        <end position="214"/>
    </location>
</feature>
<dbReference type="InterPro" id="IPR003675">
    <property type="entry name" value="Rce1/LyrA-like_dom"/>
</dbReference>
<evidence type="ECO:0000313" key="4">
    <source>
        <dbReference type="EMBL" id="MFC6170880.1"/>
    </source>
</evidence>
<feature type="transmembrane region" description="Helical" evidence="2">
    <location>
        <begin position="43"/>
        <end position="62"/>
    </location>
</feature>
<keyword evidence="2" id="KW-0812">Transmembrane</keyword>
<feature type="transmembrane region" description="Helical" evidence="2">
    <location>
        <begin position="260"/>
        <end position="278"/>
    </location>
</feature>
<proteinExistence type="inferred from homology"/>
<feature type="transmembrane region" description="Helical" evidence="2">
    <location>
        <begin position="363"/>
        <end position="381"/>
    </location>
</feature>
<accession>A0ABW1RDD5</accession>
<sequence length="479" mass="53934">MRRNLPIFIGGMAFITLFIQLIVGVLTNWAFNFLTFAVAPVQQFVTASLVLLIWLVLNHVYFQQRISWRFDFRHWYLVLPVAVVVIGDIILQPHNQLTLGTILWALALGLVVALTAAYIFCGLVVNFARDQFRLSPSITAMISGFIFAVGLSVSNRGANLLNTSAQLLAAFGVGFFFAAVYLLTKNLWWPLIGQTIIVSFSKITFGLASNVIGVGLITSVIYAVVFTLLGVSLLNKSALQQRVRRERQPTFTKRVERQPIALVKTVIACLIVPVELALAPQVIKLAQHQLGRAILMDLVFFIGFCVAVWLFRDVLKSDWQRFKQHWFIHSLWAIGGVFVSYAILAAVRWVLKPLAVGTTPDLLSVQTATVGLIASLTVLMAPFTEEIIFRHVLFYQWRRRGILTWLMFILSAVLFGLAHWNNFDGNVLAMVPYMAVGAWYALIYYWSRDIWQNILTHFLFDIIQFLGALLVLVVALLQG</sequence>
<feature type="transmembrane region" description="Helical" evidence="2">
    <location>
        <begin position="134"/>
        <end position="153"/>
    </location>
</feature>
<dbReference type="RefSeq" id="WP_225418843.1">
    <property type="nucleotide sequence ID" value="NZ_JBHSSL010000055.1"/>
</dbReference>
<feature type="transmembrane region" description="Helical" evidence="2">
    <location>
        <begin position="103"/>
        <end position="127"/>
    </location>
</feature>
<comment type="similarity">
    <text evidence="1">Belongs to the UPF0177 family.</text>
</comment>
<keyword evidence="5" id="KW-1185">Reference proteome</keyword>
<keyword evidence="4" id="KW-0378">Hydrolase</keyword>
<comment type="caution">
    <text evidence="4">The sequence shown here is derived from an EMBL/GenBank/DDBJ whole genome shotgun (WGS) entry which is preliminary data.</text>
</comment>
<feature type="transmembrane region" description="Helical" evidence="2">
    <location>
        <begin position="427"/>
        <end position="446"/>
    </location>
</feature>
<keyword evidence="2" id="KW-1133">Transmembrane helix</keyword>
<name>A0ABW1RDD5_9LACO</name>
<feature type="transmembrane region" description="Helical" evidence="2">
    <location>
        <begin position="7"/>
        <end position="31"/>
    </location>
</feature>
<evidence type="ECO:0000256" key="2">
    <source>
        <dbReference type="SAM" id="Phobius"/>
    </source>
</evidence>
<evidence type="ECO:0000256" key="1">
    <source>
        <dbReference type="ARBA" id="ARBA00009067"/>
    </source>
</evidence>
<dbReference type="PANTHER" id="PTHR36435:SF1">
    <property type="entry name" value="CAAX AMINO TERMINAL PROTEASE FAMILY PROTEIN"/>
    <property type="match status" value="1"/>
</dbReference>
<feature type="domain" description="CAAX prenyl protease 2/Lysostaphin resistance protein A-like" evidence="3">
    <location>
        <begin position="100"/>
        <end position="193"/>
    </location>
</feature>
<feature type="transmembrane region" description="Helical" evidence="2">
    <location>
        <begin position="331"/>
        <end position="351"/>
    </location>
</feature>
<dbReference type="EMBL" id="JBHSSL010000055">
    <property type="protein sequence ID" value="MFC6170880.1"/>
    <property type="molecule type" value="Genomic_DNA"/>
</dbReference>
<reference evidence="5" key="1">
    <citation type="journal article" date="2019" name="Int. J. Syst. Evol. Microbiol.">
        <title>The Global Catalogue of Microorganisms (GCM) 10K type strain sequencing project: providing services to taxonomists for standard genome sequencing and annotation.</title>
        <authorList>
            <consortium name="The Broad Institute Genomics Platform"/>
            <consortium name="The Broad Institute Genome Sequencing Center for Infectious Disease"/>
            <person name="Wu L."/>
            <person name="Ma J."/>
        </authorList>
    </citation>
    <scope>NUCLEOTIDE SEQUENCE [LARGE SCALE GENOMIC DNA]</scope>
    <source>
        <strain evidence="5">CCM 8904</strain>
    </source>
</reference>
<keyword evidence="2" id="KW-0472">Membrane</keyword>
<evidence type="ECO:0000313" key="5">
    <source>
        <dbReference type="Proteomes" id="UP001596289"/>
    </source>
</evidence>
<dbReference type="Pfam" id="PF02517">
    <property type="entry name" value="Rce1-like"/>
    <property type="match status" value="2"/>
</dbReference>
<gene>
    <name evidence="4" type="ORF">ACFQGP_09855</name>
</gene>
<dbReference type="GO" id="GO:0016787">
    <property type="term" value="F:hydrolase activity"/>
    <property type="evidence" value="ECO:0007669"/>
    <property type="project" value="UniProtKB-KW"/>
</dbReference>
<protein>
    <submittedName>
        <fullName evidence="4">CPBP family intramembrane glutamic endopeptidase</fullName>
        <ecNumber evidence="4">3.4.-.-</ecNumber>
    </submittedName>
</protein>
<dbReference type="EC" id="3.4.-.-" evidence="4"/>
<dbReference type="PANTHER" id="PTHR36435">
    <property type="entry name" value="SLR1288 PROTEIN"/>
    <property type="match status" value="1"/>
</dbReference>
<feature type="transmembrane region" description="Helical" evidence="2">
    <location>
        <begin position="458"/>
        <end position="477"/>
    </location>
</feature>